<feature type="transmembrane region" description="Helical" evidence="6">
    <location>
        <begin position="173"/>
        <end position="192"/>
    </location>
</feature>
<evidence type="ECO:0000256" key="6">
    <source>
        <dbReference type="SAM" id="Phobius"/>
    </source>
</evidence>
<dbReference type="SUPFAM" id="SSF51206">
    <property type="entry name" value="cAMP-binding domain-like"/>
    <property type="match status" value="1"/>
</dbReference>
<name>A0AAE0AJC0_9ROSI</name>
<organism evidence="8 9">
    <name type="scientific">Dipteronia sinensis</name>
    <dbReference type="NCBI Taxonomy" id="43782"/>
    <lineage>
        <taxon>Eukaryota</taxon>
        <taxon>Viridiplantae</taxon>
        <taxon>Streptophyta</taxon>
        <taxon>Embryophyta</taxon>
        <taxon>Tracheophyta</taxon>
        <taxon>Spermatophyta</taxon>
        <taxon>Magnoliopsida</taxon>
        <taxon>eudicotyledons</taxon>
        <taxon>Gunneridae</taxon>
        <taxon>Pentapetalae</taxon>
        <taxon>rosids</taxon>
        <taxon>malvids</taxon>
        <taxon>Sapindales</taxon>
        <taxon>Sapindaceae</taxon>
        <taxon>Hippocastanoideae</taxon>
        <taxon>Acereae</taxon>
        <taxon>Dipteronia</taxon>
    </lineage>
</organism>
<keyword evidence="4" id="KW-1071">Ligand-gated ion channel</keyword>
<dbReference type="PROSITE" id="PS50042">
    <property type="entry name" value="CNMP_BINDING_3"/>
    <property type="match status" value="1"/>
</dbReference>
<evidence type="ECO:0000313" key="8">
    <source>
        <dbReference type="EMBL" id="KAK3219146.1"/>
    </source>
</evidence>
<dbReference type="CDD" id="cd00038">
    <property type="entry name" value="CAP_ED"/>
    <property type="match status" value="1"/>
</dbReference>
<feature type="domain" description="Cyclic nucleotide-binding" evidence="7">
    <location>
        <begin position="395"/>
        <end position="440"/>
    </location>
</feature>
<proteinExistence type="predicted"/>
<evidence type="ECO:0000256" key="5">
    <source>
        <dbReference type="ARBA" id="ARBA00023303"/>
    </source>
</evidence>
<keyword evidence="6" id="KW-1133">Transmembrane helix</keyword>
<dbReference type="InterPro" id="IPR000595">
    <property type="entry name" value="cNMP-bd_dom"/>
</dbReference>
<feature type="transmembrane region" description="Helical" evidence="6">
    <location>
        <begin position="53"/>
        <end position="74"/>
    </location>
</feature>
<keyword evidence="6" id="KW-0472">Membrane</keyword>
<dbReference type="InterPro" id="IPR018490">
    <property type="entry name" value="cNMP-bd_dom_sf"/>
</dbReference>
<dbReference type="AlphaFoldDB" id="A0AAE0AJC0"/>
<dbReference type="GO" id="GO:0034220">
    <property type="term" value="P:monoatomic ion transmembrane transport"/>
    <property type="evidence" value="ECO:0007669"/>
    <property type="project" value="UniProtKB-KW"/>
</dbReference>
<keyword evidence="3" id="KW-0547">Nucleotide-binding</keyword>
<keyword evidence="1" id="KW-0140">cGMP</keyword>
<feature type="transmembrane region" description="Helical" evidence="6">
    <location>
        <begin position="18"/>
        <end position="37"/>
    </location>
</feature>
<protein>
    <recommendedName>
        <fullName evidence="7">Cyclic nucleotide-binding domain-containing protein</fullName>
    </recommendedName>
</protein>
<evidence type="ECO:0000256" key="4">
    <source>
        <dbReference type="ARBA" id="ARBA00023286"/>
    </source>
</evidence>
<evidence type="ECO:0000256" key="3">
    <source>
        <dbReference type="ARBA" id="ARBA00022992"/>
    </source>
</evidence>
<feature type="transmembrane region" description="Helical" evidence="6">
    <location>
        <begin position="294"/>
        <end position="318"/>
    </location>
</feature>
<comment type="caution">
    <text evidence="8">The sequence shown here is derived from an EMBL/GenBank/DDBJ whole genome shotgun (WGS) entry which is preliminary data.</text>
</comment>
<evidence type="ECO:0000256" key="2">
    <source>
        <dbReference type="ARBA" id="ARBA00022860"/>
    </source>
</evidence>
<keyword evidence="5" id="KW-0407">Ion channel</keyword>
<keyword evidence="4" id="KW-0406">Ion transport</keyword>
<dbReference type="GO" id="GO:0030553">
    <property type="term" value="F:cGMP binding"/>
    <property type="evidence" value="ECO:0007669"/>
    <property type="project" value="UniProtKB-KW"/>
</dbReference>
<keyword evidence="6" id="KW-0812">Transmembrane</keyword>
<dbReference type="GO" id="GO:0030552">
    <property type="term" value="F:cAMP binding"/>
    <property type="evidence" value="ECO:0007669"/>
    <property type="project" value="UniProtKB-KW"/>
</dbReference>
<keyword evidence="2" id="KW-0112">Calmodulin-binding</keyword>
<dbReference type="SUPFAM" id="SSF81324">
    <property type="entry name" value="Voltage-gated potassium channels"/>
    <property type="match status" value="1"/>
</dbReference>
<keyword evidence="3" id="KW-0142">cGMP-binding</keyword>
<dbReference type="PANTHER" id="PTHR45651">
    <property type="entry name" value="CYCLIC NUCLEOTIDE-GATED ION CHANNEL 15-RELATED-RELATED"/>
    <property type="match status" value="1"/>
</dbReference>
<feature type="transmembrane region" description="Helical" evidence="6">
    <location>
        <begin position="132"/>
        <end position="153"/>
    </location>
</feature>
<dbReference type="EMBL" id="JANJYJ010000004">
    <property type="protein sequence ID" value="KAK3219146.1"/>
    <property type="molecule type" value="Genomic_DNA"/>
</dbReference>
<dbReference type="Proteomes" id="UP001281410">
    <property type="component" value="Unassembled WGS sequence"/>
</dbReference>
<dbReference type="GO" id="GO:0016020">
    <property type="term" value="C:membrane"/>
    <property type="evidence" value="ECO:0007669"/>
    <property type="project" value="UniProtKB-SubCell"/>
</dbReference>
<reference evidence="8" key="1">
    <citation type="journal article" date="2023" name="Plant J.">
        <title>Genome sequences and population genomics provide insights into the demographic history, inbreeding, and mutation load of two 'living fossil' tree species of Dipteronia.</title>
        <authorList>
            <person name="Feng Y."/>
            <person name="Comes H.P."/>
            <person name="Chen J."/>
            <person name="Zhu S."/>
            <person name="Lu R."/>
            <person name="Zhang X."/>
            <person name="Li P."/>
            <person name="Qiu J."/>
            <person name="Olsen K.M."/>
            <person name="Qiu Y."/>
        </authorList>
    </citation>
    <scope>NUCLEOTIDE SEQUENCE</scope>
    <source>
        <strain evidence="8">NBL</strain>
    </source>
</reference>
<evidence type="ECO:0000259" key="7">
    <source>
        <dbReference type="PROSITE" id="PS50042"/>
    </source>
</evidence>
<dbReference type="Gene3D" id="1.10.287.630">
    <property type="entry name" value="Helix hairpin bin"/>
    <property type="match status" value="1"/>
</dbReference>
<dbReference type="InterPro" id="IPR014710">
    <property type="entry name" value="RmlC-like_jellyroll"/>
</dbReference>
<evidence type="ECO:0000313" key="9">
    <source>
        <dbReference type="Proteomes" id="UP001281410"/>
    </source>
</evidence>
<gene>
    <name evidence="8" type="ORF">Dsin_013116</name>
</gene>
<accession>A0AAE0AJC0</accession>
<evidence type="ECO:0000256" key="1">
    <source>
        <dbReference type="ARBA" id="ARBA00022535"/>
    </source>
</evidence>
<dbReference type="PANTHER" id="PTHR45651:SF5">
    <property type="entry name" value="CYCLIC NUCLEOTIDE-GATED ION CHANNEL 1"/>
    <property type="match status" value="1"/>
</dbReference>
<dbReference type="Gene3D" id="2.60.120.10">
    <property type="entry name" value="Jelly Rolls"/>
    <property type="match status" value="1"/>
</dbReference>
<feature type="transmembrane region" description="Helical" evidence="6">
    <location>
        <begin position="100"/>
        <end position="120"/>
    </location>
</feature>
<sequence>MAKYVKKILDPRGPFTDWISLMLCVMSMSIDPLLFYIPEIKMDKNCVDFDKKLGIVFCVFRSVIDLLYIIYINFQPRTDSYQLRTDISTPRGLLYRSYKGYIDLLAVLPLPQVVIIIILLKSSLSKILEAMNVLKCFLFFQSVPRVIRIYPFFRKATSTRILAEVTWVKAALNLYLYMLSGHVFGALWYFFAIDTEIKCWKKVCTVMNQTGCNHQSFNCHKSSGNHKFLHDVCSTKSQNKDFYDFGIYLDAFESGVVLDGSFLQKYMYCYRWGLQSLSCFAQNLVPSIRMRENIFTISIAISGVVLFIFLLGNMQIYIKITRSEEMKLKVREIEQWTTFKKLPENLQRRVKKYQQHVWRETKGVDVDNLLNNLPKDLRRNIKRELCLNLLKRVPAFKILSDQLLNAMCERLKPVLYPGEIYIVREGDPVDEMLFIMQGELLSTRSNSRDRNFSDAWYLKEFCGEELSSWVIDPESSSDQLPISTITIKTHTKVEAFVLMADDLKDVFTQFRLRIRKHSLHSFRIASLRWRSWAACVIQVNWLRYCLKNLEEHRHEDEKRVENAPGATPYVANELRLRNLKARMPTILPQKPADPDFTDE</sequence>
<keyword evidence="4" id="KW-0813">Transport</keyword>
<keyword evidence="9" id="KW-1185">Reference proteome</keyword>
<dbReference type="SMART" id="SM00100">
    <property type="entry name" value="cNMP"/>
    <property type="match status" value="1"/>
</dbReference>
<dbReference type="GO" id="GO:0005516">
    <property type="term" value="F:calmodulin binding"/>
    <property type="evidence" value="ECO:0007669"/>
    <property type="project" value="UniProtKB-KW"/>
</dbReference>